<dbReference type="EMBL" id="CP036298">
    <property type="protein sequence ID" value="QDV25465.1"/>
    <property type="molecule type" value="Genomic_DNA"/>
</dbReference>
<dbReference type="AlphaFoldDB" id="A0A518GA44"/>
<proteinExistence type="predicted"/>
<keyword evidence="1" id="KW-0812">Transmembrane</keyword>
<reference evidence="2 3" key="1">
    <citation type="submission" date="2019-02" db="EMBL/GenBank/DDBJ databases">
        <title>Deep-cultivation of Planctomycetes and their phenomic and genomic characterization uncovers novel biology.</title>
        <authorList>
            <person name="Wiegand S."/>
            <person name="Jogler M."/>
            <person name="Boedeker C."/>
            <person name="Pinto D."/>
            <person name="Vollmers J."/>
            <person name="Rivas-Marin E."/>
            <person name="Kohn T."/>
            <person name="Peeters S.H."/>
            <person name="Heuer A."/>
            <person name="Rast P."/>
            <person name="Oberbeckmann S."/>
            <person name="Bunk B."/>
            <person name="Jeske O."/>
            <person name="Meyerdierks A."/>
            <person name="Storesund J.E."/>
            <person name="Kallscheuer N."/>
            <person name="Luecker S."/>
            <person name="Lage O.M."/>
            <person name="Pohl T."/>
            <person name="Merkel B.J."/>
            <person name="Hornburger P."/>
            <person name="Mueller R.-W."/>
            <person name="Bruemmer F."/>
            <person name="Labrenz M."/>
            <person name="Spormann A.M."/>
            <person name="Op den Camp H."/>
            <person name="Overmann J."/>
            <person name="Amann R."/>
            <person name="Jetten M.S.M."/>
            <person name="Mascher T."/>
            <person name="Medema M.H."/>
            <person name="Devos D.P."/>
            <person name="Kaster A.-K."/>
            <person name="Ovreas L."/>
            <person name="Rohde M."/>
            <person name="Galperin M.Y."/>
            <person name="Jogler C."/>
        </authorList>
    </citation>
    <scope>NUCLEOTIDE SEQUENCE [LARGE SCALE GENOMIC DNA]</scope>
    <source>
        <strain evidence="2 3">Q31a</strain>
    </source>
</reference>
<organism evidence="2 3">
    <name type="scientific">Aureliella helgolandensis</name>
    <dbReference type="NCBI Taxonomy" id="2527968"/>
    <lineage>
        <taxon>Bacteria</taxon>
        <taxon>Pseudomonadati</taxon>
        <taxon>Planctomycetota</taxon>
        <taxon>Planctomycetia</taxon>
        <taxon>Pirellulales</taxon>
        <taxon>Pirellulaceae</taxon>
        <taxon>Aureliella</taxon>
    </lineage>
</organism>
<keyword evidence="1" id="KW-1133">Transmembrane helix</keyword>
<keyword evidence="1" id="KW-0472">Membrane</keyword>
<evidence type="ECO:0000313" key="3">
    <source>
        <dbReference type="Proteomes" id="UP000318017"/>
    </source>
</evidence>
<evidence type="ECO:0000256" key="1">
    <source>
        <dbReference type="SAM" id="Phobius"/>
    </source>
</evidence>
<accession>A0A518GA44</accession>
<evidence type="ECO:0000313" key="2">
    <source>
        <dbReference type="EMBL" id="QDV25465.1"/>
    </source>
</evidence>
<keyword evidence="3" id="KW-1185">Reference proteome</keyword>
<name>A0A518GA44_9BACT</name>
<dbReference type="Proteomes" id="UP000318017">
    <property type="component" value="Chromosome"/>
</dbReference>
<dbReference type="KEGG" id="ahel:Q31a_37910"/>
<dbReference type="RefSeq" id="WP_145080569.1">
    <property type="nucleotide sequence ID" value="NZ_CP036298.1"/>
</dbReference>
<feature type="transmembrane region" description="Helical" evidence="1">
    <location>
        <begin position="9"/>
        <end position="26"/>
    </location>
</feature>
<dbReference type="OrthoDB" id="288412at2"/>
<protein>
    <submittedName>
        <fullName evidence="2">Uncharacterized protein</fullName>
    </submittedName>
</protein>
<gene>
    <name evidence="2" type="ORF">Q31a_37910</name>
</gene>
<sequence>MNRIFQKPMGALLAAVVLIGLGYWWFSPEYGETSQLGYDCAIALYSACNQQDVQKLKQIAVIVETSVDANQLSEREMQWLQDIIALGQAGEWKTAIAKTRLLMETQLQEVSGKVS</sequence>